<accession>Q6KF02</accession>
<dbReference type="InterPro" id="IPR014131">
    <property type="entry name" value="Chlamydia_phage_Vp3"/>
</dbReference>
<proteinExistence type="predicted"/>
<organism evidence="2 3">
    <name type="scientific">Chlamydia phage 3</name>
    <dbReference type="NCBI Taxonomy" id="225067"/>
    <lineage>
        <taxon>Viruses</taxon>
        <taxon>Monodnaviria</taxon>
        <taxon>Sangervirae</taxon>
        <taxon>Phixviricota</taxon>
        <taxon>Malgrandaviricetes</taxon>
        <taxon>Petitvirales</taxon>
        <taxon>Microviridae</taxon>
        <taxon>Gokushovirinae</taxon>
        <taxon>Chlamydiamicrovirus</taxon>
        <taxon>Chlamydiamicrovirus Chp2</taxon>
    </lineage>
</organism>
<feature type="region of interest" description="Disordered" evidence="1">
    <location>
        <begin position="123"/>
        <end position="148"/>
    </location>
</feature>
<dbReference type="NCBIfam" id="TIGR02763">
    <property type="entry name" value="chlamy_scaf"/>
    <property type="match status" value="1"/>
</dbReference>
<dbReference type="Proteomes" id="UP000002109">
    <property type="component" value="Segment"/>
</dbReference>
<reference evidence="2" key="1">
    <citation type="submission" date="2003-03" db="EMBL/GenBank/DDBJ databases">
        <title>Diversity and host range in the Chlamydiaphages.</title>
        <authorList>
            <person name="Garner S.A."/>
            <person name="Everson J.S."/>
            <person name="Lambden P.R."/>
            <person name="Fane B.A."/>
            <person name="Clarke I.N."/>
        </authorList>
    </citation>
    <scope>NUCLEOTIDE SEQUENCE [LARGE SCALE GENOMIC DNA]</scope>
</reference>
<evidence type="ECO:0000256" key="1">
    <source>
        <dbReference type="SAM" id="MobiDB-lite"/>
    </source>
</evidence>
<sequence length="148" mass="16803">MFKSAYSEKKSVKMKFTQKSLTQQHNKDECDINNIVAKLNATGVLEHVERRSPRYMDCMDPMEYSEALNVVIEAQEQFDSLPAKIRERFGNDPEAMLDFLSREENYEEAKALGFVYEDGTSGAPQTLFEAGPKDDQNVANQEPGLAQK</sequence>
<name>Q6KF02_9VIRU</name>
<dbReference type="Pfam" id="PF09675">
    <property type="entry name" value="Chlamy_scaf"/>
    <property type="match status" value="1"/>
</dbReference>
<protein>
    <submittedName>
        <fullName evidence="2">Structural protein</fullName>
    </submittedName>
</protein>
<dbReference type="EMBL" id="AJ550635">
    <property type="protein sequence ID" value="CAD79481.1"/>
    <property type="molecule type" value="Genomic_DNA"/>
</dbReference>
<evidence type="ECO:0000313" key="2">
    <source>
        <dbReference type="EMBL" id="CAD79481.1"/>
    </source>
</evidence>
<evidence type="ECO:0000313" key="3">
    <source>
        <dbReference type="Proteomes" id="UP000002109"/>
    </source>
</evidence>